<dbReference type="GO" id="GO:0008967">
    <property type="term" value="F:phosphoglycolate phosphatase activity"/>
    <property type="evidence" value="ECO:0007669"/>
    <property type="project" value="UniProtKB-EC"/>
</dbReference>
<name>A0AAI9SBH2_9BURK</name>
<dbReference type="InterPro" id="IPR036412">
    <property type="entry name" value="HAD-like_sf"/>
</dbReference>
<dbReference type="Proteomes" id="UP000469462">
    <property type="component" value="Unassembled WGS sequence"/>
</dbReference>
<gene>
    <name evidence="5" type="ORF">GBM96_11360</name>
</gene>
<keyword evidence="6" id="KW-1185">Reference proteome</keyword>
<dbReference type="AlphaFoldDB" id="A0AAI9SBH2"/>
<dbReference type="GO" id="GO:0006281">
    <property type="term" value="P:DNA repair"/>
    <property type="evidence" value="ECO:0007669"/>
    <property type="project" value="TreeGrafter"/>
</dbReference>
<dbReference type="SUPFAM" id="SSF56784">
    <property type="entry name" value="HAD-like"/>
    <property type="match status" value="1"/>
</dbReference>
<organism evidence="5 6">
    <name type="scientific">Sutterella seckii</name>
    <dbReference type="NCBI Taxonomy" id="1944635"/>
    <lineage>
        <taxon>Bacteria</taxon>
        <taxon>Pseudomonadati</taxon>
        <taxon>Pseudomonadota</taxon>
        <taxon>Betaproteobacteria</taxon>
        <taxon>Burkholderiales</taxon>
        <taxon>Sutterellaceae</taxon>
        <taxon>Sutterella</taxon>
    </lineage>
</organism>
<dbReference type="Gene3D" id="1.10.150.240">
    <property type="entry name" value="Putative phosphatase, domain 2"/>
    <property type="match status" value="1"/>
</dbReference>
<dbReference type="GO" id="GO:0005829">
    <property type="term" value="C:cytosol"/>
    <property type="evidence" value="ECO:0007669"/>
    <property type="project" value="TreeGrafter"/>
</dbReference>
<sequence length="246" mass="27812">MFLDRRIIIFDLDGTLIDSLGVWSQVDQELLKRLTDGRVQISEDEAGHLRMSAMKKYGEGSDAYLKYMADMKAAFGLPGTPEEIHRQRYELAQEFLRTRVDYRPGAPEVLKALKRAGKTLAIATTTRRRNIDTYSKENLKLLAAAPFSDYFDLIVTRDDVAHVKPDPEAFFKFLEHFSARPEECLMVEDALPGILGARAAGIDSVVIAERHSETSAEVLRGHAAAYYENHDEILRTIEEEAVSVHR</sequence>
<dbReference type="PANTHER" id="PTHR43434">
    <property type="entry name" value="PHOSPHOGLYCOLATE PHOSPHATASE"/>
    <property type="match status" value="1"/>
</dbReference>
<dbReference type="NCBIfam" id="TIGR01509">
    <property type="entry name" value="HAD-SF-IA-v3"/>
    <property type="match status" value="1"/>
</dbReference>
<dbReference type="InterPro" id="IPR006439">
    <property type="entry name" value="HAD-SF_hydro_IA"/>
</dbReference>
<reference evidence="5 6" key="1">
    <citation type="submission" date="2019-10" db="EMBL/GenBank/DDBJ databases">
        <title>Genome diversity of Sutterella seckii.</title>
        <authorList>
            <person name="Chaplin A.V."/>
            <person name="Sokolova S.R."/>
            <person name="Mosin K.A."/>
            <person name="Ivanova E.L."/>
            <person name="Kochetkova T.O."/>
            <person name="Goltsov A.Y."/>
            <person name="Trofimov D.Y."/>
            <person name="Efimov B.A."/>
        </authorList>
    </citation>
    <scope>NUCLEOTIDE SEQUENCE [LARGE SCALE GENOMIC DNA]</scope>
    <source>
        <strain evidence="5 6">ASD3426</strain>
    </source>
</reference>
<dbReference type="PANTHER" id="PTHR43434:SF1">
    <property type="entry name" value="PHOSPHOGLYCOLATE PHOSPHATASE"/>
    <property type="match status" value="1"/>
</dbReference>
<dbReference type="EC" id="3.1.3.18" evidence="4"/>
<dbReference type="RefSeq" id="WP_139687669.1">
    <property type="nucleotide sequence ID" value="NZ_WEHW01000085.1"/>
</dbReference>
<comment type="similarity">
    <text evidence="3">Belongs to the HAD-like hydrolase superfamily. CbbY/CbbZ/Gph/YieH family.</text>
</comment>
<evidence type="ECO:0000256" key="1">
    <source>
        <dbReference type="ARBA" id="ARBA00000830"/>
    </source>
</evidence>
<evidence type="ECO:0000256" key="2">
    <source>
        <dbReference type="ARBA" id="ARBA00004818"/>
    </source>
</evidence>
<dbReference type="SFLD" id="SFLDG01129">
    <property type="entry name" value="C1.5:_HAD__Beta-PGM__Phosphata"/>
    <property type="match status" value="1"/>
</dbReference>
<accession>A0AAI9SBH2</accession>
<dbReference type="EMBL" id="WEHW01000085">
    <property type="protein sequence ID" value="KAB7649450.1"/>
    <property type="molecule type" value="Genomic_DNA"/>
</dbReference>
<evidence type="ECO:0000256" key="4">
    <source>
        <dbReference type="ARBA" id="ARBA00013078"/>
    </source>
</evidence>
<proteinExistence type="inferred from homology"/>
<dbReference type="Pfam" id="PF00702">
    <property type="entry name" value="Hydrolase"/>
    <property type="match status" value="1"/>
</dbReference>
<comment type="caution">
    <text evidence="5">The sequence shown here is derived from an EMBL/GenBank/DDBJ whole genome shotgun (WGS) entry which is preliminary data.</text>
</comment>
<dbReference type="InterPro" id="IPR050155">
    <property type="entry name" value="HAD-like_hydrolase_sf"/>
</dbReference>
<dbReference type="NCBIfam" id="TIGR01549">
    <property type="entry name" value="HAD-SF-IA-v1"/>
    <property type="match status" value="1"/>
</dbReference>
<dbReference type="InterPro" id="IPR023214">
    <property type="entry name" value="HAD_sf"/>
</dbReference>
<comment type="catalytic activity">
    <reaction evidence="1">
        <text>2-phosphoglycolate + H2O = glycolate + phosphate</text>
        <dbReference type="Rhea" id="RHEA:14369"/>
        <dbReference type="ChEBI" id="CHEBI:15377"/>
        <dbReference type="ChEBI" id="CHEBI:29805"/>
        <dbReference type="ChEBI" id="CHEBI:43474"/>
        <dbReference type="ChEBI" id="CHEBI:58033"/>
        <dbReference type="EC" id="3.1.3.18"/>
    </reaction>
</comment>
<dbReference type="Gene3D" id="3.40.50.1000">
    <property type="entry name" value="HAD superfamily/HAD-like"/>
    <property type="match status" value="1"/>
</dbReference>
<evidence type="ECO:0000313" key="5">
    <source>
        <dbReference type="EMBL" id="KAB7649450.1"/>
    </source>
</evidence>
<dbReference type="PRINTS" id="PR00413">
    <property type="entry name" value="HADHALOGNASE"/>
</dbReference>
<evidence type="ECO:0000313" key="6">
    <source>
        <dbReference type="Proteomes" id="UP000469462"/>
    </source>
</evidence>
<protein>
    <recommendedName>
        <fullName evidence="4">phosphoglycolate phosphatase</fullName>
        <ecNumber evidence="4">3.1.3.18</ecNumber>
    </recommendedName>
</protein>
<dbReference type="CDD" id="cd07505">
    <property type="entry name" value="HAD_BPGM-like"/>
    <property type="match status" value="1"/>
</dbReference>
<comment type="pathway">
    <text evidence="2">Organic acid metabolism; glycolate biosynthesis; glycolate from 2-phosphoglycolate: step 1/1.</text>
</comment>
<dbReference type="SFLD" id="SFLDS00003">
    <property type="entry name" value="Haloacid_Dehalogenase"/>
    <property type="match status" value="1"/>
</dbReference>
<dbReference type="InterPro" id="IPR023198">
    <property type="entry name" value="PGP-like_dom2"/>
</dbReference>
<evidence type="ECO:0000256" key="3">
    <source>
        <dbReference type="ARBA" id="ARBA00006171"/>
    </source>
</evidence>